<proteinExistence type="predicted"/>
<dbReference type="SUPFAM" id="SSF51735">
    <property type="entry name" value="NAD(P)-binding Rossmann-fold domains"/>
    <property type="match status" value="1"/>
</dbReference>
<dbReference type="STRING" id="85558.T45_08486"/>
<reference evidence="1 2" key="1">
    <citation type="journal article" date="2011" name="Plasmid">
        <title>Streptomyces turgidiscabies Car8 contains a modular pathogenicity island that shares virulence genes with other actinobacterial plant pathogens.</title>
        <authorList>
            <person name="Huguet-Tapia J.C."/>
            <person name="Badger J.H."/>
            <person name="Loria R."/>
            <person name="Pettis G.S."/>
        </authorList>
    </citation>
    <scope>NUCLEOTIDE SEQUENCE [LARGE SCALE GENOMIC DNA]</scope>
    <source>
        <strain evidence="1 2">Car8</strain>
    </source>
</reference>
<evidence type="ECO:0000313" key="1">
    <source>
        <dbReference type="EMBL" id="ELP68447.1"/>
    </source>
</evidence>
<organism evidence="1 2">
    <name type="scientific">Streptomyces turgidiscabies (strain Car8)</name>
    <dbReference type="NCBI Taxonomy" id="698760"/>
    <lineage>
        <taxon>Bacteria</taxon>
        <taxon>Bacillati</taxon>
        <taxon>Actinomycetota</taxon>
        <taxon>Actinomycetes</taxon>
        <taxon>Kitasatosporales</taxon>
        <taxon>Streptomycetaceae</taxon>
        <taxon>Streptomyces</taxon>
    </lineage>
</organism>
<accession>L7FB13</accession>
<protein>
    <submittedName>
        <fullName evidence="1">Uncharacterized protein</fullName>
    </submittedName>
</protein>
<dbReference type="InterPro" id="IPR036291">
    <property type="entry name" value="NAD(P)-bd_dom_sf"/>
</dbReference>
<gene>
    <name evidence="1" type="ORF">STRTUCAR8_00131</name>
</gene>
<sequence length="61" mass="6304">MAAVTGGSSGLGKASARRLAAHGNDIATKSRECGDGVRATVGKSPWIQARSDGSGLCRWWM</sequence>
<dbReference type="Gene3D" id="3.40.50.720">
    <property type="entry name" value="NAD(P)-binding Rossmann-like Domain"/>
    <property type="match status" value="1"/>
</dbReference>
<evidence type="ECO:0000313" key="2">
    <source>
        <dbReference type="Proteomes" id="UP000010931"/>
    </source>
</evidence>
<keyword evidence="2" id="KW-1185">Reference proteome</keyword>
<dbReference type="EMBL" id="AEJB01000209">
    <property type="protein sequence ID" value="ELP68447.1"/>
    <property type="molecule type" value="Genomic_DNA"/>
</dbReference>
<name>L7FB13_STRT8</name>
<comment type="caution">
    <text evidence="1">The sequence shown here is derived from an EMBL/GenBank/DDBJ whole genome shotgun (WGS) entry which is preliminary data.</text>
</comment>
<dbReference type="AlphaFoldDB" id="L7FB13"/>
<dbReference type="Proteomes" id="UP000010931">
    <property type="component" value="Unassembled WGS sequence"/>
</dbReference>